<comment type="caution">
    <text evidence="2">The sequence shown here is derived from an EMBL/GenBank/DDBJ whole genome shotgun (WGS) entry which is preliminary data.</text>
</comment>
<evidence type="ECO:0008006" key="4">
    <source>
        <dbReference type="Google" id="ProtNLM"/>
    </source>
</evidence>
<dbReference type="Proteomes" id="UP001596500">
    <property type="component" value="Unassembled WGS sequence"/>
</dbReference>
<sequence>MPFFGGNRQKRREQSDVEKMSVFAGYSGDDFDEKYLEILERKRLQAEEERLHEEQRQKEDEYERQIHEAIQLANRGRQKR</sequence>
<evidence type="ECO:0000256" key="1">
    <source>
        <dbReference type="SAM" id="Coils"/>
    </source>
</evidence>
<accession>A0ABW2RHG4</accession>
<reference evidence="3" key="1">
    <citation type="journal article" date="2019" name="Int. J. Syst. Evol. Microbiol.">
        <title>The Global Catalogue of Microorganisms (GCM) 10K type strain sequencing project: providing services to taxonomists for standard genome sequencing and annotation.</title>
        <authorList>
            <consortium name="The Broad Institute Genomics Platform"/>
            <consortium name="The Broad Institute Genome Sequencing Center for Infectious Disease"/>
            <person name="Wu L."/>
            <person name="Ma J."/>
        </authorList>
    </citation>
    <scope>NUCLEOTIDE SEQUENCE [LARGE SCALE GENOMIC DNA]</scope>
    <source>
        <strain evidence="3">CGMCC 1.12942</strain>
    </source>
</reference>
<feature type="coiled-coil region" evidence="1">
    <location>
        <begin position="36"/>
        <end position="72"/>
    </location>
</feature>
<protein>
    <recommendedName>
        <fullName evidence="4">YfhD family protein</fullName>
    </recommendedName>
</protein>
<evidence type="ECO:0000313" key="2">
    <source>
        <dbReference type="EMBL" id="MFC7440457.1"/>
    </source>
</evidence>
<organism evidence="2 3">
    <name type="scientific">Laceyella putida</name>
    <dbReference type="NCBI Taxonomy" id="110101"/>
    <lineage>
        <taxon>Bacteria</taxon>
        <taxon>Bacillati</taxon>
        <taxon>Bacillota</taxon>
        <taxon>Bacilli</taxon>
        <taxon>Bacillales</taxon>
        <taxon>Thermoactinomycetaceae</taxon>
        <taxon>Laceyella</taxon>
    </lineage>
</organism>
<evidence type="ECO:0000313" key="3">
    <source>
        <dbReference type="Proteomes" id="UP001596500"/>
    </source>
</evidence>
<name>A0ABW2RHG4_9BACL</name>
<keyword evidence="1" id="KW-0175">Coiled coil</keyword>
<gene>
    <name evidence="2" type="ORF">ACFQNG_04735</name>
</gene>
<proteinExistence type="predicted"/>
<dbReference type="EMBL" id="JBHTBW010000012">
    <property type="protein sequence ID" value="MFC7440457.1"/>
    <property type="molecule type" value="Genomic_DNA"/>
</dbReference>
<keyword evidence="3" id="KW-1185">Reference proteome</keyword>
<dbReference type="RefSeq" id="WP_379863728.1">
    <property type="nucleotide sequence ID" value="NZ_JBHTBW010000012.1"/>
</dbReference>